<feature type="domain" description="NadR/Ttd14 AAA" evidence="1">
    <location>
        <begin position="122"/>
        <end position="291"/>
    </location>
</feature>
<dbReference type="PANTHER" id="PTHR37512:SF1">
    <property type="entry name" value="NADR_TTD14 AAA DOMAIN-CONTAINING PROTEIN"/>
    <property type="match status" value="1"/>
</dbReference>
<dbReference type="Proteomes" id="UP001063782">
    <property type="component" value="Chromosome"/>
</dbReference>
<reference evidence="2" key="1">
    <citation type="submission" date="2021-12" db="EMBL/GenBank/DDBJ databases">
        <title>taxonomy of Moraxella sp. ZY201224.</title>
        <authorList>
            <person name="Li F."/>
        </authorList>
    </citation>
    <scope>NUCLEOTIDE SEQUENCE</scope>
    <source>
        <strain evidence="2">ZY201224</strain>
    </source>
</reference>
<dbReference type="EC" id="2.7.7.1" evidence="2"/>
<dbReference type="PANTHER" id="PTHR37512">
    <property type="entry name" value="TRIFUNCTIONAL NAD BIOSYNTHESIS/REGULATOR PROTEIN NADR"/>
    <property type="match status" value="1"/>
</dbReference>
<dbReference type="EMBL" id="CP089977">
    <property type="protein sequence ID" value="UXZ05655.1"/>
    <property type="molecule type" value="Genomic_DNA"/>
</dbReference>
<proteinExistence type="predicted"/>
<dbReference type="SUPFAM" id="SSF52540">
    <property type="entry name" value="P-loop containing nucleoside triphosphate hydrolases"/>
    <property type="match status" value="1"/>
</dbReference>
<dbReference type="InterPro" id="IPR052735">
    <property type="entry name" value="NAD_biosynth-regulator"/>
</dbReference>
<keyword evidence="2" id="KW-0418">Kinase</keyword>
<dbReference type="Pfam" id="PF13521">
    <property type="entry name" value="AAA_28"/>
    <property type="match status" value="1"/>
</dbReference>
<dbReference type="GO" id="GO:0050262">
    <property type="term" value="F:ribosylnicotinamide kinase activity"/>
    <property type="evidence" value="ECO:0007669"/>
    <property type="project" value="UniProtKB-EC"/>
</dbReference>
<sequence>MSILHRTALLTIKPVPLTHRHLRYINELVAQYQTLHIVVIAGDDDVSSPTQQTMARWLQVSCQTFGFVSIWTLHQLGLTTSTTPEMLHAIGIDEASVLTMPDYPPAGFDELALACRYFYATKIAIVGGESSGKTTLLHKLANHYGSAIALEMGRLYTHSHLGGTEAGLQYSDYPTIAINHAQAIENACHHTCCPVVLIDTDFVTTQAFCQTYEQKTHPLLDTFIRQYHPNSNDPHRINHTIYLENNVAWVADGMRRLGGNHRSAFAQTLLHLYDQHQIPVHRIDSPDYHDRYLQAVAIIDKIRSF</sequence>
<dbReference type="GO" id="GO:0000309">
    <property type="term" value="F:nicotinamide-nucleotide adenylyltransferase activity"/>
    <property type="evidence" value="ECO:0007669"/>
    <property type="project" value="UniProtKB-EC"/>
</dbReference>
<dbReference type="InterPro" id="IPR038727">
    <property type="entry name" value="NadR/Ttd14_AAA_dom"/>
</dbReference>
<organism evidence="2 3">
    <name type="scientific">Moraxella nasicaprae</name>
    <dbReference type="NCBI Taxonomy" id="2904122"/>
    <lineage>
        <taxon>Bacteria</taxon>
        <taxon>Pseudomonadati</taxon>
        <taxon>Pseudomonadota</taxon>
        <taxon>Gammaproteobacteria</taxon>
        <taxon>Moraxellales</taxon>
        <taxon>Moraxellaceae</taxon>
        <taxon>Moraxella</taxon>
    </lineage>
</organism>
<keyword evidence="2" id="KW-0808">Transferase</keyword>
<keyword evidence="2" id="KW-0548">Nucleotidyltransferase</keyword>
<protein>
    <submittedName>
        <fullName evidence="2">Multifunctional transcriptional regulator/nicotinamide-nucleotide adenylyltransferase/ribosylnicotinamide kinase NadR</fullName>
        <ecNumber evidence="2">2.7.1.22</ecNumber>
        <ecNumber evidence="2">2.7.7.1</ecNumber>
    </submittedName>
</protein>
<evidence type="ECO:0000313" key="3">
    <source>
        <dbReference type="Proteomes" id="UP001063782"/>
    </source>
</evidence>
<dbReference type="Gene3D" id="3.40.50.300">
    <property type="entry name" value="P-loop containing nucleotide triphosphate hydrolases"/>
    <property type="match status" value="1"/>
</dbReference>
<evidence type="ECO:0000313" key="2">
    <source>
        <dbReference type="EMBL" id="UXZ05655.1"/>
    </source>
</evidence>
<keyword evidence="3" id="KW-1185">Reference proteome</keyword>
<dbReference type="RefSeq" id="WP_263077168.1">
    <property type="nucleotide sequence ID" value="NZ_CP089977.1"/>
</dbReference>
<dbReference type="NCBIfam" id="NF005988">
    <property type="entry name" value="PRK08099.1"/>
    <property type="match status" value="1"/>
</dbReference>
<evidence type="ECO:0000259" key="1">
    <source>
        <dbReference type="Pfam" id="PF13521"/>
    </source>
</evidence>
<gene>
    <name evidence="2" type="primary">nadR</name>
    <name evidence="2" type="ORF">LU297_04225</name>
</gene>
<accession>A0ABY6F6E3</accession>
<name>A0ABY6F6E3_9GAMM</name>
<dbReference type="EC" id="2.7.1.22" evidence="2"/>
<dbReference type="InterPro" id="IPR027417">
    <property type="entry name" value="P-loop_NTPase"/>
</dbReference>